<comment type="caution">
    <text evidence="2">The sequence shown here is derived from an EMBL/GenBank/DDBJ whole genome shotgun (WGS) entry which is preliminary data.</text>
</comment>
<sequence length="123" mass="14970">MSFCFVYFCYLFVKCLFFLAIRYDEFVFGISKILNDIHYFINKNYLFNKIVCIFNLMFALFWSVTLKTADTYFFLFIIIIIIIYLCLFQENINILKKNIYDFVFNFPKNTVNQEIFAFLPLLH</sequence>
<keyword evidence="1" id="KW-0472">Membrane</keyword>
<dbReference type="EMBL" id="JARBDR010000337">
    <property type="protein sequence ID" value="KAJ8314747.1"/>
    <property type="molecule type" value="Genomic_DNA"/>
</dbReference>
<keyword evidence="1" id="KW-1133">Transmembrane helix</keyword>
<feature type="transmembrane region" description="Helical" evidence="1">
    <location>
        <begin position="45"/>
        <end position="65"/>
    </location>
</feature>
<keyword evidence="3" id="KW-1185">Reference proteome</keyword>
<feature type="transmembrane region" description="Helical" evidence="1">
    <location>
        <begin position="71"/>
        <end position="88"/>
    </location>
</feature>
<accession>A0ABQ9FE15</accession>
<name>A0ABQ9FE15_TEGGR</name>
<reference evidence="2 3" key="1">
    <citation type="submission" date="2022-12" db="EMBL/GenBank/DDBJ databases">
        <title>Chromosome-level genome of Tegillarca granosa.</title>
        <authorList>
            <person name="Kim J."/>
        </authorList>
    </citation>
    <scope>NUCLEOTIDE SEQUENCE [LARGE SCALE GENOMIC DNA]</scope>
    <source>
        <strain evidence="2">Teg-2019</strain>
        <tissue evidence="2">Adductor muscle</tissue>
    </source>
</reference>
<evidence type="ECO:0000313" key="2">
    <source>
        <dbReference type="EMBL" id="KAJ8314747.1"/>
    </source>
</evidence>
<gene>
    <name evidence="2" type="ORF">KUTeg_006897</name>
</gene>
<protein>
    <submittedName>
        <fullName evidence="2">Uncharacterized protein</fullName>
    </submittedName>
</protein>
<keyword evidence="1" id="KW-0812">Transmembrane</keyword>
<proteinExistence type="predicted"/>
<evidence type="ECO:0000313" key="3">
    <source>
        <dbReference type="Proteomes" id="UP001217089"/>
    </source>
</evidence>
<feature type="transmembrane region" description="Helical" evidence="1">
    <location>
        <begin position="6"/>
        <end position="24"/>
    </location>
</feature>
<organism evidence="2 3">
    <name type="scientific">Tegillarca granosa</name>
    <name type="common">Malaysian cockle</name>
    <name type="synonym">Anadara granosa</name>
    <dbReference type="NCBI Taxonomy" id="220873"/>
    <lineage>
        <taxon>Eukaryota</taxon>
        <taxon>Metazoa</taxon>
        <taxon>Spiralia</taxon>
        <taxon>Lophotrochozoa</taxon>
        <taxon>Mollusca</taxon>
        <taxon>Bivalvia</taxon>
        <taxon>Autobranchia</taxon>
        <taxon>Pteriomorphia</taxon>
        <taxon>Arcoida</taxon>
        <taxon>Arcoidea</taxon>
        <taxon>Arcidae</taxon>
        <taxon>Tegillarca</taxon>
    </lineage>
</organism>
<evidence type="ECO:0000256" key="1">
    <source>
        <dbReference type="SAM" id="Phobius"/>
    </source>
</evidence>
<dbReference type="Proteomes" id="UP001217089">
    <property type="component" value="Unassembled WGS sequence"/>
</dbReference>